<dbReference type="AlphaFoldDB" id="A0A7X0LLC6"/>
<name>A0A7X0LLC6_9BACT</name>
<evidence type="ECO:0008006" key="3">
    <source>
        <dbReference type="Google" id="ProtNLM"/>
    </source>
</evidence>
<proteinExistence type="predicted"/>
<evidence type="ECO:0000313" key="1">
    <source>
        <dbReference type="EMBL" id="MBB6430877.1"/>
    </source>
</evidence>
<gene>
    <name evidence="1" type="ORF">HNQ40_002683</name>
</gene>
<protein>
    <recommendedName>
        <fullName evidence="3">Lipoprotein</fullName>
    </recommendedName>
</protein>
<organism evidence="1 2">
    <name type="scientific">Algisphaera agarilytica</name>
    <dbReference type="NCBI Taxonomy" id="1385975"/>
    <lineage>
        <taxon>Bacteria</taxon>
        <taxon>Pseudomonadati</taxon>
        <taxon>Planctomycetota</taxon>
        <taxon>Phycisphaerae</taxon>
        <taxon>Phycisphaerales</taxon>
        <taxon>Phycisphaeraceae</taxon>
        <taxon>Algisphaera</taxon>
    </lineage>
</organism>
<dbReference type="EMBL" id="JACHGY010000001">
    <property type="protein sequence ID" value="MBB6430877.1"/>
    <property type="molecule type" value="Genomic_DNA"/>
</dbReference>
<accession>A0A7X0LLC6</accession>
<reference evidence="1 2" key="1">
    <citation type="submission" date="2020-08" db="EMBL/GenBank/DDBJ databases">
        <title>Genomic Encyclopedia of Type Strains, Phase IV (KMG-IV): sequencing the most valuable type-strain genomes for metagenomic binning, comparative biology and taxonomic classification.</title>
        <authorList>
            <person name="Goeker M."/>
        </authorList>
    </citation>
    <scope>NUCLEOTIDE SEQUENCE [LARGE SCALE GENOMIC DNA]</scope>
    <source>
        <strain evidence="1 2">DSM 103725</strain>
    </source>
</reference>
<keyword evidence="2" id="KW-1185">Reference proteome</keyword>
<dbReference type="RefSeq" id="WP_184678370.1">
    <property type="nucleotide sequence ID" value="NZ_JACHGY010000001.1"/>
</dbReference>
<comment type="caution">
    <text evidence="1">The sequence shown here is derived from an EMBL/GenBank/DDBJ whole genome shotgun (WGS) entry which is preliminary data.</text>
</comment>
<dbReference type="Proteomes" id="UP000541810">
    <property type="component" value="Unassembled WGS sequence"/>
</dbReference>
<evidence type="ECO:0000313" key="2">
    <source>
        <dbReference type="Proteomes" id="UP000541810"/>
    </source>
</evidence>
<dbReference type="PROSITE" id="PS51257">
    <property type="entry name" value="PROKAR_LIPOPROTEIN"/>
    <property type="match status" value="1"/>
</dbReference>
<sequence>MNKPLPKHTLKLGRLAAFSFALFLVGLFGCQRSTINAEVPTEFSIEHAHIIDSPNRYGGSVSDKTLKLIEQRIQDYGLNDQDVWFIYLRANSKHDLTRYYAEVYMPPEPIEGRMYGGEFVVMRTEAVDEELSVVMAKFEEPMPSQVHPYLWVKPADSSTPTSGLESVDLNTLPITPVDNFPHDRLIALIDLMRTSPQMPSTTTHSGHGDRKLEIVMPGEKVEPNRPVWKIEGSLKEPEVYLLDSDRRRKRGQFVTLVWLDDRYQVEGIGQYGASTGWLWQY</sequence>